<dbReference type="GO" id="GO:0010047">
    <property type="term" value="P:fruit dehiscence"/>
    <property type="evidence" value="ECO:0007669"/>
    <property type="project" value="UniProtKB-ARBA"/>
</dbReference>
<dbReference type="GO" id="GO:0009901">
    <property type="term" value="P:anther dehiscence"/>
    <property type="evidence" value="ECO:0007669"/>
    <property type="project" value="UniProtKB-ARBA"/>
</dbReference>
<evidence type="ECO:0000256" key="8">
    <source>
        <dbReference type="ARBA" id="ARBA00023295"/>
    </source>
</evidence>
<comment type="similarity">
    <text evidence="2 12">Belongs to the glycosyl hydrolase 28 family.</text>
</comment>
<feature type="active site" evidence="11">
    <location>
        <position position="309"/>
    </location>
</feature>
<dbReference type="PROSITE" id="PS00502">
    <property type="entry name" value="POLYGALACTURONASE"/>
    <property type="match status" value="1"/>
</dbReference>
<evidence type="ECO:0000256" key="13">
    <source>
        <dbReference type="SAM" id="SignalP"/>
    </source>
</evidence>
<dbReference type="GO" id="GO:0009830">
    <property type="term" value="P:cell wall modification involved in abscission"/>
    <property type="evidence" value="ECO:0007669"/>
    <property type="project" value="UniProtKB-ARBA"/>
</dbReference>
<comment type="caution">
    <text evidence="14">The sequence shown here is derived from an EMBL/GenBank/DDBJ whole genome shotgun (WGS) entry which is preliminary data.</text>
</comment>
<evidence type="ECO:0000256" key="10">
    <source>
        <dbReference type="ARBA" id="ARBA00034074"/>
    </source>
</evidence>
<dbReference type="PANTHER" id="PTHR31375">
    <property type="match status" value="1"/>
</dbReference>
<reference evidence="14" key="1">
    <citation type="submission" date="2022-02" db="EMBL/GenBank/DDBJ databases">
        <authorList>
            <person name="Henning P.M."/>
            <person name="McCubbin A.G."/>
            <person name="Shore J.S."/>
        </authorList>
    </citation>
    <scope>NUCLEOTIDE SEQUENCE</scope>
    <source>
        <strain evidence="14">F60SS</strain>
        <tissue evidence="14">Leaves</tissue>
    </source>
</reference>
<feature type="signal peptide" evidence="13">
    <location>
        <begin position="1"/>
        <end position="25"/>
    </location>
</feature>
<keyword evidence="6 13" id="KW-0732">Signal</keyword>
<dbReference type="InterPro" id="IPR011050">
    <property type="entry name" value="Pectin_lyase_fold/virulence"/>
</dbReference>
<dbReference type="SUPFAM" id="SSF51126">
    <property type="entry name" value="Pectin lyase-like"/>
    <property type="match status" value="1"/>
</dbReference>
<dbReference type="EC" id="3.2.1.15" evidence="3"/>
<keyword evidence="4" id="KW-0134">Cell wall</keyword>
<evidence type="ECO:0000256" key="12">
    <source>
        <dbReference type="RuleBase" id="RU361169"/>
    </source>
</evidence>
<accession>A0A9Q0FXD4</accession>
<dbReference type="GO" id="GO:0004650">
    <property type="term" value="F:polygalacturonase activity"/>
    <property type="evidence" value="ECO:0007669"/>
    <property type="project" value="UniProtKB-EC"/>
</dbReference>
<keyword evidence="7 12" id="KW-0378">Hydrolase</keyword>
<keyword evidence="8 12" id="KW-0326">Glycosidase</keyword>
<organism evidence="14 15">
    <name type="scientific">Turnera subulata</name>
    <dbReference type="NCBI Taxonomy" id="218843"/>
    <lineage>
        <taxon>Eukaryota</taxon>
        <taxon>Viridiplantae</taxon>
        <taxon>Streptophyta</taxon>
        <taxon>Embryophyta</taxon>
        <taxon>Tracheophyta</taxon>
        <taxon>Spermatophyta</taxon>
        <taxon>Magnoliopsida</taxon>
        <taxon>eudicotyledons</taxon>
        <taxon>Gunneridae</taxon>
        <taxon>Pentapetalae</taxon>
        <taxon>rosids</taxon>
        <taxon>fabids</taxon>
        <taxon>Malpighiales</taxon>
        <taxon>Passifloraceae</taxon>
        <taxon>Turnera</taxon>
    </lineage>
</organism>
<keyword evidence="5" id="KW-0964">Secreted</keyword>
<evidence type="ECO:0000256" key="7">
    <source>
        <dbReference type="ARBA" id="ARBA00022801"/>
    </source>
</evidence>
<name>A0A9Q0FXD4_9ROSI</name>
<dbReference type="InterPro" id="IPR006626">
    <property type="entry name" value="PbH1"/>
</dbReference>
<feature type="chain" id="PRO_5040246055" description="endo-polygalacturonase" evidence="13">
    <location>
        <begin position="26"/>
        <end position="462"/>
    </location>
</feature>
<evidence type="ECO:0000256" key="2">
    <source>
        <dbReference type="ARBA" id="ARBA00008834"/>
    </source>
</evidence>
<reference evidence="14" key="2">
    <citation type="journal article" date="2023" name="Plants (Basel)">
        <title>Annotation of the Turnera subulata (Passifloraceae) Draft Genome Reveals the S-Locus Evolved after the Divergence of Turneroideae from Passifloroideae in a Stepwise Manner.</title>
        <authorList>
            <person name="Henning P.M."/>
            <person name="Roalson E.H."/>
            <person name="Mir W."/>
            <person name="McCubbin A.G."/>
            <person name="Shore J.S."/>
        </authorList>
    </citation>
    <scope>NUCLEOTIDE SEQUENCE</scope>
    <source>
        <strain evidence="14">F60SS</strain>
    </source>
</reference>
<evidence type="ECO:0000256" key="4">
    <source>
        <dbReference type="ARBA" id="ARBA00022512"/>
    </source>
</evidence>
<dbReference type="Gene3D" id="2.160.20.10">
    <property type="entry name" value="Single-stranded right-handed beta-helix, Pectin lyase-like"/>
    <property type="match status" value="1"/>
</dbReference>
<dbReference type="Pfam" id="PF00295">
    <property type="entry name" value="Glyco_hydro_28"/>
    <property type="match status" value="1"/>
</dbReference>
<evidence type="ECO:0000256" key="5">
    <source>
        <dbReference type="ARBA" id="ARBA00022525"/>
    </source>
</evidence>
<evidence type="ECO:0000313" key="15">
    <source>
        <dbReference type="Proteomes" id="UP001141552"/>
    </source>
</evidence>
<dbReference type="OrthoDB" id="187139at2759"/>
<dbReference type="EMBL" id="JAKUCV010003247">
    <property type="protein sequence ID" value="KAJ4839643.1"/>
    <property type="molecule type" value="Genomic_DNA"/>
</dbReference>
<sequence>MNPTYPPSHLVSFFLVLTSFISCFGAYHQNPNAQMLNHDHGYISQAVHHPFVTTNHRKGNDHKQWFPSLLTAKVVARRGTKANAPVNSPKVVNVDDFGAKANGKDDSEAFKKAWSEACSSKRSAVIVVPKNKSYRLKPITFSGPCKSDLQFLIYGTIKASPRISDYENDRRHWLVFENVQKLRVRGGGTIDGNGKIWWVKSCKVNKSMPCKHAPTAVTFVDCMNLIVANVRFVNAQQMHLTFQQCRNVRALNLVVLAPGNSPNTDGIHVTGTQNIRISKSVIKTGDDCISIVSGSKNVQATDIVCGPGHGISIGSLGAGNSEATVSDVFVNRATLTGTTNGVRIKTWQGGSGYAKNIMFQNVVMRNVSNPIIIDQNYCDRDSSCPEQASAVKISNVTYRNIRGTSESEVALKFDCSKSIPCQAISLQDVSLTREEDGERAKAACANVKLAKRGKVSPQCSRG</sequence>
<protein>
    <recommendedName>
        <fullName evidence="3">endo-polygalacturonase</fullName>
        <ecNumber evidence="3">3.2.1.15</ecNumber>
    </recommendedName>
</protein>
<dbReference type="Proteomes" id="UP001141552">
    <property type="component" value="Unassembled WGS sequence"/>
</dbReference>
<keyword evidence="9" id="KW-0961">Cell wall biogenesis/degradation</keyword>
<dbReference type="AlphaFoldDB" id="A0A9Q0FXD4"/>
<keyword evidence="15" id="KW-1185">Reference proteome</keyword>
<dbReference type="FunFam" id="2.160.20.10:FF:000028">
    <property type="entry name" value="Polygalacturonase QRT2"/>
    <property type="match status" value="1"/>
</dbReference>
<evidence type="ECO:0000256" key="3">
    <source>
        <dbReference type="ARBA" id="ARBA00012736"/>
    </source>
</evidence>
<evidence type="ECO:0000256" key="1">
    <source>
        <dbReference type="ARBA" id="ARBA00004191"/>
    </source>
</evidence>
<evidence type="ECO:0000256" key="6">
    <source>
        <dbReference type="ARBA" id="ARBA00022729"/>
    </source>
</evidence>
<proteinExistence type="inferred from homology"/>
<gene>
    <name evidence="14" type="ORF">Tsubulata_043252</name>
</gene>
<evidence type="ECO:0000313" key="14">
    <source>
        <dbReference type="EMBL" id="KAJ4839643.1"/>
    </source>
</evidence>
<dbReference type="InterPro" id="IPR012334">
    <property type="entry name" value="Pectin_lyas_fold"/>
</dbReference>
<dbReference type="GO" id="GO:0005975">
    <property type="term" value="P:carbohydrate metabolic process"/>
    <property type="evidence" value="ECO:0007669"/>
    <property type="project" value="InterPro"/>
</dbReference>
<comment type="subcellular location">
    <subcellularLocation>
        <location evidence="1">Secreted</location>
        <location evidence="1">Cell wall</location>
    </subcellularLocation>
</comment>
<evidence type="ECO:0000256" key="11">
    <source>
        <dbReference type="PROSITE-ProRule" id="PRU10052"/>
    </source>
</evidence>
<dbReference type="InterPro" id="IPR000743">
    <property type="entry name" value="Glyco_hydro_28"/>
</dbReference>
<comment type="catalytic activity">
    <reaction evidence="10">
        <text>(1,4-alpha-D-galacturonosyl)n+m + H2O = (1,4-alpha-D-galacturonosyl)n + (1,4-alpha-D-galacturonosyl)m.</text>
        <dbReference type="EC" id="3.2.1.15"/>
    </reaction>
</comment>
<evidence type="ECO:0000256" key="9">
    <source>
        <dbReference type="ARBA" id="ARBA00023316"/>
    </source>
</evidence>
<dbReference type="SMART" id="SM00710">
    <property type="entry name" value="PbH1"/>
    <property type="match status" value="6"/>
</dbReference>